<reference evidence="2 3" key="1">
    <citation type="submission" date="2015-11" db="EMBL/GenBank/DDBJ databases">
        <authorList>
            <consortium name="Pathogen Informatics"/>
        </authorList>
    </citation>
    <scope>NUCLEOTIDE SEQUENCE [LARGE SCALE GENOMIC DNA]</scope>
    <source>
        <strain evidence="2 3">007A-0283</strain>
    </source>
</reference>
<dbReference type="InterPro" id="IPR039418">
    <property type="entry name" value="LexA-like"/>
</dbReference>
<accession>A0A9W5AV54</accession>
<evidence type="ECO:0000313" key="3">
    <source>
        <dbReference type="Proteomes" id="UP000052245"/>
    </source>
</evidence>
<comment type="caution">
    <text evidence="2">The sequence shown here is derived from an EMBL/GenBank/DDBJ whole genome shotgun (WGS) entry which is preliminary data.</text>
</comment>
<evidence type="ECO:0000259" key="1">
    <source>
        <dbReference type="Pfam" id="PF00717"/>
    </source>
</evidence>
<dbReference type="EMBL" id="FAVC01000003">
    <property type="protein sequence ID" value="CUU91388.1"/>
    <property type="molecule type" value="Genomic_DNA"/>
</dbReference>
<dbReference type="Gene3D" id="2.10.109.10">
    <property type="entry name" value="Umud Fragment, subunit A"/>
    <property type="match status" value="1"/>
</dbReference>
<sequence length="231" mass="26145">MEYTFNKTFFNAEMKKQKISREKLAELLMEKGDSITIDGINWWFRNEKNKPEIERIKLLSEILNVPFNKLALIPDDIKNNILGSSNVKFVPIVGSASCGVPLPNSYQDIENKAFCRSEIWNKDLYAVIADGDSMLSEIDDGDEVICDPNAKILNGDMVHYQIGGESAIKVYFKDDAIGVIEFAPLNQNGEFKTLKFRLDDDSIDIRMSKVVAVNKSKMNNRTARLKAINRG</sequence>
<organism evidence="2 3">
    <name type="scientific">Campylobacter hyointestinalis subsp. hyointestinalis</name>
    <dbReference type="NCBI Taxonomy" id="91352"/>
    <lineage>
        <taxon>Bacteria</taxon>
        <taxon>Pseudomonadati</taxon>
        <taxon>Campylobacterota</taxon>
        <taxon>Epsilonproteobacteria</taxon>
        <taxon>Campylobacterales</taxon>
        <taxon>Campylobacteraceae</taxon>
        <taxon>Campylobacter</taxon>
    </lineage>
</organism>
<name>A0A9W5AV54_CAMHY</name>
<dbReference type="CDD" id="cd06529">
    <property type="entry name" value="S24_LexA-like"/>
    <property type="match status" value="1"/>
</dbReference>
<proteinExistence type="predicted"/>
<dbReference type="RefSeq" id="WP_059425789.1">
    <property type="nucleotide sequence ID" value="NZ_FAVC01000003.1"/>
</dbReference>
<evidence type="ECO:0000313" key="2">
    <source>
        <dbReference type="EMBL" id="CUU91388.1"/>
    </source>
</evidence>
<feature type="domain" description="Peptidase S24/S26A/S26B/S26C" evidence="1">
    <location>
        <begin position="91"/>
        <end position="198"/>
    </location>
</feature>
<dbReference type="SUPFAM" id="SSF51306">
    <property type="entry name" value="LexA/Signal peptidase"/>
    <property type="match status" value="1"/>
</dbReference>
<protein>
    <submittedName>
        <fullName evidence="2">LexA repressor</fullName>
    </submittedName>
</protein>
<dbReference type="InterPro" id="IPR015927">
    <property type="entry name" value="Peptidase_S24_S26A/B/C"/>
</dbReference>
<dbReference type="AlphaFoldDB" id="A0A9W5AV54"/>
<gene>
    <name evidence="2" type="ORF">ERS739223_01734</name>
</gene>
<dbReference type="Proteomes" id="UP000052245">
    <property type="component" value="Unassembled WGS sequence"/>
</dbReference>
<dbReference type="Pfam" id="PF00717">
    <property type="entry name" value="Peptidase_S24"/>
    <property type="match status" value="1"/>
</dbReference>
<dbReference type="InterPro" id="IPR036286">
    <property type="entry name" value="LexA/Signal_pep-like_sf"/>
</dbReference>